<dbReference type="SUPFAM" id="SSF55469">
    <property type="entry name" value="FMN-dependent nitroreductase-like"/>
    <property type="match status" value="1"/>
</dbReference>
<dbReference type="OrthoDB" id="3181400at2"/>
<evidence type="ECO:0000256" key="5">
    <source>
        <dbReference type="PIRNR" id="PIRNR005426"/>
    </source>
</evidence>
<accession>K1JS70</accession>
<dbReference type="CDD" id="cd02146">
    <property type="entry name" value="NfsA-like"/>
    <property type="match status" value="1"/>
</dbReference>
<reference evidence="7 8" key="1">
    <citation type="submission" date="2012-05" db="EMBL/GenBank/DDBJ databases">
        <title>The Genome Sequence of Sutterella wadsworthensis 2_1_59BFAA.</title>
        <authorList>
            <consortium name="The Broad Institute Genome Sequencing Platform"/>
            <person name="Earl A."/>
            <person name="Ward D."/>
            <person name="Feldgarden M."/>
            <person name="Gevers D."/>
            <person name="Daigneault M."/>
            <person name="Strauss J."/>
            <person name="Allen-Vercoe E."/>
            <person name="Walker B."/>
            <person name="Young S.K."/>
            <person name="Zeng Q."/>
            <person name="Gargeya S."/>
            <person name="Fitzgerald M."/>
            <person name="Haas B."/>
            <person name="Abouelleil A."/>
            <person name="Alvarado L."/>
            <person name="Arachchi H.M."/>
            <person name="Berlin A.M."/>
            <person name="Chapman S.B."/>
            <person name="Goldberg J."/>
            <person name="Griggs A."/>
            <person name="Gujja S."/>
            <person name="Hansen M."/>
            <person name="Howarth C."/>
            <person name="Imamovic A."/>
            <person name="Larimer J."/>
            <person name="McCowen C."/>
            <person name="Montmayeur A."/>
            <person name="Murphy C."/>
            <person name="Neiman D."/>
            <person name="Pearson M."/>
            <person name="Priest M."/>
            <person name="Roberts A."/>
            <person name="Saif S."/>
            <person name="Shea T."/>
            <person name="Sisk P."/>
            <person name="Sykes S."/>
            <person name="Wortman J."/>
            <person name="Nusbaum C."/>
            <person name="Birren B."/>
        </authorList>
    </citation>
    <scope>NUCLEOTIDE SEQUENCE [LARGE SCALE GENOMIC DNA]</scope>
    <source>
        <strain evidence="7 8">2_1_59BFAA</strain>
    </source>
</reference>
<dbReference type="PANTHER" id="PTHR43425">
    <property type="entry name" value="OXYGEN-INSENSITIVE NADPH NITROREDUCTASE"/>
    <property type="match status" value="1"/>
</dbReference>
<dbReference type="EMBL" id="ADMG01000039">
    <property type="protein sequence ID" value="EKB30542.1"/>
    <property type="molecule type" value="Genomic_DNA"/>
</dbReference>
<keyword evidence="8" id="KW-1185">Reference proteome</keyword>
<dbReference type="RefSeq" id="WP_005436324.1">
    <property type="nucleotide sequence ID" value="NZ_JH815519.1"/>
</dbReference>
<dbReference type="NCBIfam" id="NF008033">
    <property type="entry name" value="PRK10765.1"/>
    <property type="match status" value="1"/>
</dbReference>
<dbReference type="AlphaFoldDB" id="K1JS70"/>
<name>K1JS70_9BURK</name>
<keyword evidence="2 5" id="KW-0285">Flavoprotein</keyword>
<organism evidence="7 8">
    <name type="scientific">Sutterella wadsworthensis 2_1_59BFAA</name>
    <dbReference type="NCBI Taxonomy" id="742823"/>
    <lineage>
        <taxon>Bacteria</taxon>
        <taxon>Pseudomonadati</taxon>
        <taxon>Pseudomonadota</taxon>
        <taxon>Betaproteobacteria</taxon>
        <taxon>Burkholderiales</taxon>
        <taxon>Sutterellaceae</taxon>
        <taxon>Sutterella</taxon>
    </lineage>
</organism>
<dbReference type="InterPro" id="IPR029479">
    <property type="entry name" value="Nitroreductase"/>
</dbReference>
<dbReference type="Pfam" id="PF00881">
    <property type="entry name" value="Nitroreductase"/>
    <property type="match status" value="1"/>
</dbReference>
<dbReference type="Proteomes" id="UP000005835">
    <property type="component" value="Unassembled WGS sequence"/>
</dbReference>
<keyword evidence="5" id="KW-0521">NADP</keyword>
<dbReference type="InterPro" id="IPR016446">
    <property type="entry name" value="Flavin_OxRdtase_Frp"/>
</dbReference>
<evidence type="ECO:0000256" key="3">
    <source>
        <dbReference type="ARBA" id="ARBA00022643"/>
    </source>
</evidence>
<dbReference type="PANTHER" id="PTHR43425:SF2">
    <property type="entry name" value="OXYGEN-INSENSITIVE NADPH NITROREDUCTASE"/>
    <property type="match status" value="1"/>
</dbReference>
<evidence type="ECO:0000313" key="7">
    <source>
        <dbReference type="EMBL" id="EKB30542.1"/>
    </source>
</evidence>
<feature type="domain" description="Nitroreductase" evidence="6">
    <location>
        <begin position="12"/>
        <end position="159"/>
    </location>
</feature>
<evidence type="ECO:0000313" key="8">
    <source>
        <dbReference type="Proteomes" id="UP000005835"/>
    </source>
</evidence>
<keyword evidence="4 5" id="KW-0560">Oxidoreductase</keyword>
<evidence type="ECO:0000256" key="4">
    <source>
        <dbReference type="ARBA" id="ARBA00023002"/>
    </source>
</evidence>
<protein>
    <recommendedName>
        <fullName evidence="6">Nitroreductase domain-containing protein</fullName>
    </recommendedName>
</protein>
<sequence length="240" mass="26220">MNDTIRTQLAHSSVRAFTNEPVTAELRTQILDAARAASTSCALQVTSIIRVTDPALRARIAELSGGQAHVAAAPEFWVFCADYHRLQLLCPEADLGWIEQFLVGCLDTGIMAQNAFTALESLGLGGCFIGGIRNGITEVSALLRLPQNVFPVVGIAFGHPAVRNPVKPRLPATITFMENGYEEPAPAELDAYDATMRAYYAGRGSNAREATFRDSIHPVIARERRRFLLDYLQTQGFALK</sequence>
<dbReference type="eggNOG" id="COG0778">
    <property type="taxonomic scope" value="Bacteria"/>
</dbReference>
<dbReference type="HOGENOM" id="CLU_070764_0_2_4"/>
<keyword evidence="3 5" id="KW-0288">FMN</keyword>
<dbReference type="GO" id="GO:0016491">
    <property type="term" value="F:oxidoreductase activity"/>
    <property type="evidence" value="ECO:0007669"/>
    <property type="project" value="UniProtKB-UniRule"/>
</dbReference>
<evidence type="ECO:0000259" key="6">
    <source>
        <dbReference type="Pfam" id="PF00881"/>
    </source>
</evidence>
<dbReference type="Gene3D" id="3.40.109.10">
    <property type="entry name" value="NADH Oxidase"/>
    <property type="match status" value="1"/>
</dbReference>
<evidence type="ECO:0000256" key="2">
    <source>
        <dbReference type="ARBA" id="ARBA00022630"/>
    </source>
</evidence>
<dbReference type="PATRIC" id="fig|742823.3.peg.1838"/>
<dbReference type="PIRSF" id="PIRSF005426">
    <property type="entry name" value="Frp"/>
    <property type="match status" value="1"/>
</dbReference>
<dbReference type="InterPro" id="IPR000415">
    <property type="entry name" value="Nitroreductase-like"/>
</dbReference>
<proteinExistence type="inferred from homology"/>
<evidence type="ECO:0000256" key="1">
    <source>
        <dbReference type="ARBA" id="ARBA00008366"/>
    </source>
</evidence>
<comment type="caution">
    <text evidence="7">The sequence shown here is derived from an EMBL/GenBank/DDBJ whole genome shotgun (WGS) entry which is preliminary data.</text>
</comment>
<comment type="similarity">
    <text evidence="1 5">Belongs to the flavin oxidoreductase frp family.</text>
</comment>
<dbReference type="STRING" id="742823.HMPREF9465_01840"/>
<gene>
    <name evidence="7" type="ORF">HMPREF9465_01840</name>
</gene>